<feature type="transmembrane region" description="Helical" evidence="1">
    <location>
        <begin position="121"/>
        <end position="139"/>
    </location>
</feature>
<evidence type="ECO:0000313" key="2">
    <source>
        <dbReference type="EMBL" id="KAB7889782.1"/>
    </source>
</evidence>
<proteinExistence type="predicted"/>
<feature type="transmembrane region" description="Helical" evidence="1">
    <location>
        <begin position="196"/>
        <end position="218"/>
    </location>
</feature>
<gene>
    <name evidence="2" type="ORF">GBG19_05215</name>
</gene>
<keyword evidence="1" id="KW-0812">Transmembrane</keyword>
<keyword evidence="1" id="KW-0472">Membrane</keyword>
<feature type="transmembrane region" description="Helical" evidence="1">
    <location>
        <begin position="359"/>
        <end position="380"/>
    </location>
</feature>
<protein>
    <submittedName>
        <fullName evidence="2">Uncharacterized protein</fullName>
    </submittedName>
</protein>
<dbReference type="AlphaFoldDB" id="A0A6L4WUL4"/>
<organism evidence="2 3">
    <name type="scientific">Poseidonibacter ostreae</name>
    <dbReference type="NCBI Taxonomy" id="2654171"/>
    <lineage>
        <taxon>Bacteria</taxon>
        <taxon>Pseudomonadati</taxon>
        <taxon>Campylobacterota</taxon>
        <taxon>Epsilonproteobacteria</taxon>
        <taxon>Campylobacterales</taxon>
        <taxon>Arcobacteraceae</taxon>
        <taxon>Poseidonibacter</taxon>
    </lineage>
</organism>
<feature type="transmembrane region" description="Helical" evidence="1">
    <location>
        <begin position="12"/>
        <end position="31"/>
    </location>
</feature>
<comment type="caution">
    <text evidence="2">The sequence shown here is derived from an EMBL/GenBank/DDBJ whole genome shotgun (WGS) entry which is preliminary data.</text>
</comment>
<evidence type="ECO:0000256" key="1">
    <source>
        <dbReference type="SAM" id="Phobius"/>
    </source>
</evidence>
<feature type="transmembrane region" description="Helical" evidence="1">
    <location>
        <begin position="303"/>
        <end position="328"/>
    </location>
</feature>
<reference evidence="2 3" key="1">
    <citation type="submission" date="2019-10" db="EMBL/GenBank/DDBJ databases">
        <title>Poseidonibacter ostreae sp. nov., isolated from the gut of the Ostrea denselamellosa.</title>
        <authorList>
            <person name="Choi A."/>
        </authorList>
    </citation>
    <scope>NUCLEOTIDE SEQUENCE [LARGE SCALE GENOMIC DNA]</scope>
    <source>
        <strain evidence="2 3">SJOD-M-33</strain>
    </source>
</reference>
<accession>A0A6L4WUL4</accession>
<sequence>MYKFILLVTPLFYYYVLSFISLIVFSLGFYSDEIKTVGYFNGSITFYSLFLFIFIASSYLIWKIVPKKYKDLNFRLRHKKEVLMISGLLLLFYFIPVLLYKPAFVNGLNRYQFTDLPYVDIFNIKLFLAILSFVWGAYASQEHKKLSKFTMLWIGFVFISFCYGEKSSGVIDSLIYFFCGYFLYRNKDIKFKTFFLLFLLFVSFPFVLFIIQLFIINIPTSELSDAFLIRLARQGQVFWIAYEEFVNNNLQFNNFGVFNYFSDELNGMKLIMYTFMPFDKYETHNGSLAAGYPGILFFADNSLFSIIFMYTILSMFSILPFIVYFFILLRYRMHYLILFFTVFAMTVHLKIFQSGNIQLISNIKYIIFYFIMIILLFYLLSRKRRTSCELSEIDK</sequence>
<dbReference type="EMBL" id="WFKK01000010">
    <property type="protein sequence ID" value="KAB7889782.1"/>
    <property type="molecule type" value="Genomic_DNA"/>
</dbReference>
<evidence type="ECO:0000313" key="3">
    <source>
        <dbReference type="Proteomes" id="UP000472839"/>
    </source>
</evidence>
<dbReference type="Proteomes" id="UP000472839">
    <property type="component" value="Unassembled WGS sequence"/>
</dbReference>
<feature type="transmembrane region" description="Helical" evidence="1">
    <location>
        <begin position="43"/>
        <end position="62"/>
    </location>
</feature>
<name>A0A6L4WUL4_9BACT</name>
<keyword evidence="1" id="KW-1133">Transmembrane helix</keyword>
<dbReference type="RefSeq" id="WP_193315829.1">
    <property type="nucleotide sequence ID" value="NZ_WFKK01000010.1"/>
</dbReference>
<feature type="transmembrane region" description="Helical" evidence="1">
    <location>
        <begin position="82"/>
        <end position="101"/>
    </location>
</feature>
<feature type="transmembrane region" description="Helical" evidence="1">
    <location>
        <begin position="335"/>
        <end position="353"/>
    </location>
</feature>